<dbReference type="InParanoid" id="A0A0D2A2S8"/>
<dbReference type="Gene3D" id="3.30.559.10">
    <property type="entry name" value="Chloramphenicol acetyltransferase-like domain"/>
    <property type="match status" value="1"/>
</dbReference>
<proteinExistence type="predicted"/>
<dbReference type="OrthoDB" id="3355480at2759"/>
<evidence type="ECO:0000313" key="1">
    <source>
        <dbReference type="EMBL" id="KIW01038.1"/>
    </source>
</evidence>
<dbReference type="HOGENOM" id="CLU_475046_0_0_1"/>
<dbReference type="InterPro" id="IPR023213">
    <property type="entry name" value="CAT-like_dom_sf"/>
</dbReference>
<evidence type="ECO:0000313" key="2">
    <source>
        <dbReference type="Proteomes" id="UP000053259"/>
    </source>
</evidence>
<dbReference type="Proteomes" id="UP000053259">
    <property type="component" value="Unassembled WGS sequence"/>
</dbReference>
<accession>A0A0D2A2S8</accession>
<gene>
    <name evidence="1" type="ORF">PV09_07553</name>
</gene>
<evidence type="ECO:0008006" key="3">
    <source>
        <dbReference type="Google" id="ProtNLM"/>
    </source>
</evidence>
<organism evidence="1 2">
    <name type="scientific">Verruconis gallopava</name>
    <dbReference type="NCBI Taxonomy" id="253628"/>
    <lineage>
        <taxon>Eukaryota</taxon>
        <taxon>Fungi</taxon>
        <taxon>Dikarya</taxon>
        <taxon>Ascomycota</taxon>
        <taxon>Pezizomycotina</taxon>
        <taxon>Dothideomycetes</taxon>
        <taxon>Pleosporomycetidae</taxon>
        <taxon>Venturiales</taxon>
        <taxon>Sympoventuriaceae</taxon>
        <taxon>Verruconis</taxon>
    </lineage>
</organism>
<dbReference type="RefSeq" id="XP_016210907.1">
    <property type="nucleotide sequence ID" value="XM_016361332.1"/>
</dbReference>
<dbReference type="GeneID" id="27315526"/>
<dbReference type="AlphaFoldDB" id="A0A0D2A2S8"/>
<protein>
    <recommendedName>
        <fullName evidence="3">Condensation domain-containing protein</fullName>
    </recommendedName>
</protein>
<keyword evidence="2" id="KW-1185">Reference proteome</keyword>
<sequence length="574" mass="64171">MTYWLHRYGNKQHAWRKIPTVDRVVYERQLGLVEASFDNDGVHYGGRADLTHSFEFEIRTSLAPNKLRERIVLAWSALRLSHLLMLSKARDRTSSASGGSGDGEELQRCFVVDLPTDAAAAIEEARASLTSLLEQDAAIDPVEFRTHALNSARIVDPTRSLSHLFILPSRRVDADRYRLSFMIVLAHMIADGLSLHNWLGHFNELLNTRPAELYELLVQSLREETIRSRLPPAQEDLYPPIPGSKARQRWFWAIIRILRHVRKPLPEGFVNPLRRANRVTLALEPKFSDVLDYSAEKLPPLNSGCCTPAMSLSASRRLAGLCRSAGTSIGAGVFALVALVMMDIEVQRNPDTPLEKRKPFIASFPLNPRPFFGYAGKHDSCMLAFSDGIVIPFLPPDLPLEGRLKLLAKAAHRQLRAYQKRKEGLGNSHSPMRMLATNYITAVERAEDKLPVQYKRGVNPQGNYPANSAWSAATCGVSSVGLVKECTPGRYNLDLPLGSPTSGERDLIVDFRELRGGVRARDNEFLCGNSSDQEGRLSYAVSYDASAMDEQLVELWKRKMESVLEPDSSESSKL</sequence>
<reference evidence="1 2" key="1">
    <citation type="submission" date="2015-01" db="EMBL/GenBank/DDBJ databases">
        <title>The Genome Sequence of Ochroconis gallopava CBS43764.</title>
        <authorList>
            <consortium name="The Broad Institute Genomics Platform"/>
            <person name="Cuomo C."/>
            <person name="de Hoog S."/>
            <person name="Gorbushina A."/>
            <person name="Stielow B."/>
            <person name="Teixiera M."/>
            <person name="Abouelleil A."/>
            <person name="Chapman S.B."/>
            <person name="Priest M."/>
            <person name="Young S.K."/>
            <person name="Wortman J."/>
            <person name="Nusbaum C."/>
            <person name="Birren B."/>
        </authorList>
    </citation>
    <scope>NUCLEOTIDE SEQUENCE [LARGE SCALE GENOMIC DNA]</scope>
    <source>
        <strain evidence="1 2">CBS 43764</strain>
    </source>
</reference>
<dbReference type="STRING" id="253628.A0A0D2A2S8"/>
<dbReference type="VEuPathDB" id="FungiDB:PV09_07553"/>
<name>A0A0D2A2S8_9PEZI</name>
<dbReference type="EMBL" id="KN847558">
    <property type="protein sequence ID" value="KIW01038.1"/>
    <property type="molecule type" value="Genomic_DNA"/>
</dbReference>